<reference evidence="2" key="1">
    <citation type="submission" date="2022-11" db="UniProtKB">
        <authorList>
            <consortium name="WormBaseParasite"/>
        </authorList>
    </citation>
    <scope>IDENTIFICATION</scope>
</reference>
<dbReference type="Proteomes" id="UP000887569">
    <property type="component" value="Unplaced"/>
</dbReference>
<sequence>MGRSDNGETKNKKRNANAMYLFSMIRLQGNKMMLIKLILDNEKVVLINGPYKRVYCDNRPQKVPEYGHNDGLPATSAINVCNMHFHQHIRLCGEVINLNCKVANNSSNE</sequence>
<accession>A0A915CF46</accession>
<evidence type="ECO:0000313" key="1">
    <source>
        <dbReference type="Proteomes" id="UP000887569"/>
    </source>
</evidence>
<organism evidence="1 2">
    <name type="scientific">Parascaris univalens</name>
    <name type="common">Nematode worm</name>
    <dbReference type="NCBI Taxonomy" id="6257"/>
    <lineage>
        <taxon>Eukaryota</taxon>
        <taxon>Metazoa</taxon>
        <taxon>Ecdysozoa</taxon>
        <taxon>Nematoda</taxon>
        <taxon>Chromadorea</taxon>
        <taxon>Rhabditida</taxon>
        <taxon>Spirurina</taxon>
        <taxon>Ascaridomorpha</taxon>
        <taxon>Ascaridoidea</taxon>
        <taxon>Ascarididae</taxon>
        <taxon>Parascaris</taxon>
    </lineage>
</organism>
<dbReference type="AlphaFoldDB" id="A0A915CF46"/>
<proteinExistence type="predicted"/>
<dbReference type="WBParaSite" id="PgR132X_g009_t01">
    <property type="protein sequence ID" value="PgR132X_g009_t01"/>
    <property type="gene ID" value="PgR132X_g009"/>
</dbReference>
<name>A0A915CF46_PARUN</name>
<protein>
    <submittedName>
        <fullName evidence="2">Uncharacterized protein</fullName>
    </submittedName>
</protein>
<keyword evidence="1" id="KW-1185">Reference proteome</keyword>
<evidence type="ECO:0000313" key="2">
    <source>
        <dbReference type="WBParaSite" id="PgR132X_g009_t01"/>
    </source>
</evidence>